<dbReference type="EMBL" id="JAGKHQ010000015">
    <property type="protein sequence ID" value="KAG7497193.1"/>
    <property type="molecule type" value="Genomic_DNA"/>
</dbReference>
<feature type="transmembrane region" description="Helical" evidence="2">
    <location>
        <begin position="34"/>
        <end position="59"/>
    </location>
</feature>
<evidence type="ECO:0008006" key="5">
    <source>
        <dbReference type="Google" id="ProtNLM"/>
    </source>
</evidence>
<name>A0AAV6QWA6_SOLSE</name>
<evidence type="ECO:0000256" key="1">
    <source>
        <dbReference type="SAM" id="MobiDB-lite"/>
    </source>
</evidence>
<accession>A0AAV6QWA6</accession>
<gene>
    <name evidence="3" type="ORF">JOB18_033252</name>
</gene>
<keyword evidence="2" id="KW-0472">Membrane</keyword>
<keyword evidence="4" id="KW-1185">Reference proteome</keyword>
<evidence type="ECO:0000256" key="2">
    <source>
        <dbReference type="SAM" id="Phobius"/>
    </source>
</evidence>
<feature type="transmembrane region" description="Helical" evidence="2">
    <location>
        <begin position="127"/>
        <end position="151"/>
    </location>
</feature>
<feature type="transmembrane region" description="Helical" evidence="2">
    <location>
        <begin position="91"/>
        <end position="107"/>
    </location>
</feature>
<protein>
    <recommendedName>
        <fullName evidence="5">CST complex subunit CTC1</fullName>
    </recommendedName>
</protein>
<keyword evidence="2" id="KW-1133">Transmembrane helix</keyword>
<organism evidence="3 4">
    <name type="scientific">Solea senegalensis</name>
    <name type="common">Senegalese sole</name>
    <dbReference type="NCBI Taxonomy" id="28829"/>
    <lineage>
        <taxon>Eukaryota</taxon>
        <taxon>Metazoa</taxon>
        <taxon>Chordata</taxon>
        <taxon>Craniata</taxon>
        <taxon>Vertebrata</taxon>
        <taxon>Euteleostomi</taxon>
        <taxon>Actinopterygii</taxon>
        <taxon>Neopterygii</taxon>
        <taxon>Teleostei</taxon>
        <taxon>Neoteleostei</taxon>
        <taxon>Acanthomorphata</taxon>
        <taxon>Carangaria</taxon>
        <taxon>Pleuronectiformes</taxon>
        <taxon>Pleuronectoidei</taxon>
        <taxon>Soleidae</taxon>
        <taxon>Solea</taxon>
    </lineage>
</organism>
<dbReference type="Proteomes" id="UP000693946">
    <property type="component" value="Linkage Group LG3"/>
</dbReference>
<dbReference type="AlphaFoldDB" id="A0AAV6QWA6"/>
<evidence type="ECO:0000313" key="4">
    <source>
        <dbReference type="Proteomes" id="UP000693946"/>
    </source>
</evidence>
<feature type="non-terminal residue" evidence="3">
    <location>
        <position position="1"/>
    </location>
</feature>
<proteinExistence type="predicted"/>
<feature type="region of interest" description="Disordered" evidence="1">
    <location>
        <begin position="339"/>
        <end position="377"/>
    </location>
</feature>
<sequence length="695" mass="77805">FAASPAPTYSITCFPYTSRYKNATKSLGKNKIKCVCVCVFIPASLHAEILPVITVIMAWNNGQAQEEKVNLARSWVPVDSFDLSSDIKNEWGRMCIVGLAANAFYGFHTLQRLDLNSLLIQCPGKMLFLFLLCSLSLFYSLFSLLSSLIFINLEPVMSPEQSGSSCDTVPPMQPGFIVREGMLQWFVRYTEACHVSLGKTPRCTGRLCRQRLHGQVHVMHKNPYLHTGMPVDYSSFKNKSVVLKGDILLFQLDSSLLPEPHPPQLVSFRGAEYITSDSALIVLIDRATFQMCSLVLDWLTLSVQTGSADNSRCQMFPKHQMASAAIHIAFWAKPPKHHHYTRHQSKKEDRRTGQMSMGEKTGYDGGNLEDGTNDGTKKELRQQATRYVCAWEGLHAYAVASTCALSQHKTCYMSNLLPENLKLHSADRMKLFTLCASSHLLSRDVQTCHSLESGFSAVIESTTDIGKLVVQTDGKGCAVTQDRWKGGLMVTGHHVPQLIQRMLIYGCTGLPIIITHNTKMRHMTGALRATMWRFKCHVLVQQLLFEHDPNKSRICSQKTRLHMSCTLRKNKTQTIMSIPQAAVSQSQPEATAFKQWQHADKVHKLFPGSVANFTMYRCLKGFNLVPRDFMDSITGSFGFRLLSPTEAVKKDVGSTSLIYFIGGYPPGRPDLRMRALSHITSLLSCFSISTHISLM</sequence>
<evidence type="ECO:0000313" key="3">
    <source>
        <dbReference type="EMBL" id="KAG7497193.1"/>
    </source>
</evidence>
<feature type="non-terminal residue" evidence="3">
    <location>
        <position position="695"/>
    </location>
</feature>
<keyword evidence="2" id="KW-0812">Transmembrane</keyword>
<reference evidence="3 4" key="1">
    <citation type="journal article" date="2021" name="Sci. Rep.">
        <title>Chromosome anchoring in Senegalese sole (Solea senegalensis) reveals sex-associated markers and genome rearrangements in flatfish.</title>
        <authorList>
            <person name="Guerrero-Cozar I."/>
            <person name="Gomez-Garrido J."/>
            <person name="Berbel C."/>
            <person name="Martinez-Blanch J.F."/>
            <person name="Alioto T."/>
            <person name="Claros M.G."/>
            <person name="Gagnaire P.A."/>
            <person name="Manchado M."/>
        </authorList>
    </citation>
    <scope>NUCLEOTIDE SEQUENCE [LARGE SCALE GENOMIC DNA]</scope>
    <source>
        <strain evidence="3">Sse05_10M</strain>
    </source>
</reference>
<comment type="caution">
    <text evidence="3">The sequence shown here is derived from an EMBL/GenBank/DDBJ whole genome shotgun (WGS) entry which is preliminary data.</text>
</comment>